<comment type="caution">
    <text evidence="2">The sequence shown here is derived from an EMBL/GenBank/DDBJ whole genome shotgun (WGS) entry which is preliminary data.</text>
</comment>
<gene>
    <name evidence="2" type="ORF">S03H2_52752</name>
</gene>
<organism evidence="2">
    <name type="scientific">marine sediment metagenome</name>
    <dbReference type="NCBI Taxonomy" id="412755"/>
    <lineage>
        <taxon>unclassified sequences</taxon>
        <taxon>metagenomes</taxon>
        <taxon>ecological metagenomes</taxon>
    </lineage>
</organism>
<dbReference type="InterPro" id="IPR039448">
    <property type="entry name" value="Beta_helix"/>
</dbReference>
<accession>X1JFL5</accession>
<evidence type="ECO:0000259" key="1">
    <source>
        <dbReference type="Pfam" id="PF13229"/>
    </source>
</evidence>
<dbReference type="InterPro" id="IPR011050">
    <property type="entry name" value="Pectin_lyase_fold/virulence"/>
</dbReference>
<dbReference type="Gene3D" id="2.160.20.10">
    <property type="entry name" value="Single-stranded right-handed beta-helix, Pectin lyase-like"/>
    <property type="match status" value="1"/>
</dbReference>
<name>X1JFL5_9ZZZZ</name>
<reference evidence="2" key="1">
    <citation type="journal article" date="2014" name="Front. Microbiol.">
        <title>High frequency of phylogenetically diverse reductive dehalogenase-homologous genes in deep subseafloor sedimentary metagenomes.</title>
        <authorList>
            <person name="Kawai M."/>
            <person name="Futagami T."/>
            <person name="Toyoda A."/>
            <person name="Takaki Y."/>
            <person name="Nishi S."/>
            <person name="Hori S."/>
            <person name="Arai W."/>
            <person name="Tsubouchi T."/>
            <person name="Morono Y."/>
            <person name="Uchiyama I."/>
            <person name="Ito T."/>
            <person name="Fujiyama A."/>
            <person name="Inagaki F."/>
            <person name="Takami H."/>
        </authorList>
    </citation>
    <scope>NUCLEOTIDE SEQUENCE</scope>
    <source>
        <strain evidence="2">Expedition CK06-06</strain>
    </source>
</reference>
<evidence type="ECO:0000313" key="2">
    <source>
        <dbReference type="EMBL" id="GAH68538.1"/>
    </source>
</evidence>
<dbReference type="SUPFAM" id="SSF51126">
    <property type="entry name" value="Pectin lyase-like"/>
    <property type="match status" value="1"/>
</dbReference>
<dbReference type="NCBIfam" id="TIGR03804">
    <property type="entry name" value="para_beta_helix"/>
    <property type="match status" value="1"/>
</dbReference>
<dbReference type="InterPro" id="IPR022441">
    <property type="entry name" value="Para_beta_helix_rpt-2"/>
</dbReference>
<proteinExistence type="predicted"/>
<dbReference type="Pfam" id="PF13229">
    <property type="entry name" value="Beta_helix"/>
    <property type="match status" value="1"/>
</dbReference>
<sequence length="148" mass="15508">DQHGIRQGGIEGKVNDNMVYHNGVDMNNTWDGIFIAGGADRTTVNGNTCYSDGVRQRHGIFLADGAIDCTVNGNICYQNASDGIQLEANNDYCSLIGNRCEGNGGWGINNLAATSDKCIILGNGLLGNTTGALQDNGTATDAAHNMVV</sequence>
<feature type="domain" description="Right handed beta helix" evidence="1">
    <location>
        <begin position="5"/>
        <end position="123"/>
    </location>
</feature>
<dbReference type="AlphaFoldDB" id="X1JFL5"/>
<protein>
    <recommendedName>
        <fullName evidence="1">Right handed beta helix domain-containing protein</fullName>
    </recommendedName>
</protein>
<feature type="non-terminal residue" evidence="2">
    <location>
        <position position="1"/>
    </location>
</feature>
<dbReference type="EMBL" id="BARU01033535">
    <property type="protein sequence ID" value="GAH68538.1"/>
    <property type="molecule type" value="Genomic_DNA"/>
</dbReference>
<dbReference type="InterPro" id="IPR012334">
    <property type="entry name" value="Pectin_lyas_fold"/>
</dbReference>